<sequence length="53" mass="6154">MLIKDLIERLQHFNENHNVNIEVDAECGHLKVKCEIDDVQFKHGDCILTGYTN</sequence>
<dbReference type="EMBL" id="LAZR01044828">
    <property type="protein sequence ID" value="KKL03691.1"/>
    <property type="molecule type" value="Genomic_DNA"/>
</dbReference>
<protein>
    <submittedName>
        <fullName evidence="1">Uncharacterized protein</fullName>
    </submittedName>
</protein>
<reference evidence="1" key="1">
    <citation type="journal article" date="2015" name="Nature">
        <title>Complex archaea that bridge the gap between prokaryotes and eukaryotes.</title>
        <authorList>
            <person name="Spang A."/>
            <person name="Saw J.H."/>
            <person name="Jorgensen S.L."/>
            <person name="Zaremba-Niedzwiedzka K."/>
            <person name="Martijn J."/>
            <person name="Lind A.E."/>
            <person name="van Eijk R."/>
            <person name="Schleper C."/>
            <person name="Guy L."/>
            <person name="Ettema T.J."/>
        </authorList>
    </citation>
    <scope>NUCLEOTIDE SEQUENCE</scope>
</reference>
<proteinExistence type="predicted"/>
<evidence type="ECO:0000313" key="1">
    <source>
        <dbReference type="EMBL" id="KKL03691.1"/>
    </source>
</evidence>
<comment type="caution">
    <text evidence="1">The sequence shown here is derived from an EMBL/GenBank/DDBJ whole genome shotgun (WGS) entry which is preliminary data.</text>
</comment>
<organism evidence="1">
    <name type="scientific">marine sediment metagenome</name>
    <dbReference type="NCBI Taxonomy" id="412755"/>
    <lineage>
        <taxon>unclassified sequences</taxon>
        <taxon>metagenomes</taxon>
        <taxon>ecological metagenomes</taxon>
    </lineage>
</organism>
<name>A0A0F9CDG1_9ZZZZ</name>
<accession>A0A0F9CDG1</accession>
<dbReference type="AlphaFoldDB" id="A0A0F9CDG1"/>
<gene>
    <name evidence="1" type="ORF">LCGC14_2623570</name>
</gene>